<keyword evidence="6 7" id="KW-0472">Membrane</keyword>
<evidence type="ECO:0000256" key="5">
    <source>
        <dbReference type="ARBA" id="ARBA00022989"/>
    </source>
</evidence>
<keyword evidence="9" id="KW-0762">Sugar transport</keyword>
<evidence type="ECO:0000259" key="8">
    <source>
        <dbReference type="PROSITE" id="PS50928"/>
    </source>
</evidence>
<feature type="transmembrane region" description="Helical" evidence="7">
    <location>
        <begin position="115"/>
        <end position="135"/>
    </location>
</feature>
<comment type="subcellular location">
    <subcellularLocation>
        <location evidence="1 7">Cell membrane</location>
        <topology evidence="1 7">Multi-pass membrane protein</topology>
    </subcellularLocation>
</comment>
<feature type="transmembrane region" description="Helical" evidence="7">
    <location>
        <begin position="173"/>
        <end position="193"/>
    </location>
</feature>
<evidence type="ECO:0000256" key="1">
    <source>
        <dbReference type="ARBA" id="ARBA00004651"/>
    </source>
</evidence>
<keyword evidence="4 7" id="KW-0812">Transmembrane</keyword>
<dbReference type="EMBL" id="JAUSVX010000001">
    <property type="protein sequence ID" value="MDQ0468021.1"/>
    <property type="molecule type" value="Genomic_DNA"/>
</dbReference>
<sequence length="301" mass="32347">MTAISPTLRRRSEQAEALRGFALAAPAILLLALLVVAPLLVVFGLSFTDYSLGARHWAFTGLGNYARILGDPRALGAVGHTLVYVLVAVPLSVLLGLMLALLIQERVRLRRAYEVVFFLPATSTFIAMAIVWQFLLHGRIGPINAWLAWLGVGRIDFLTDPATALPTLAAIGAWQLVGQTTVLFLAGLAGVPADIHDAAALDGMGRGWDRFLRVTLPLLGPTVLFVVVTTTITAFQAFDSIAALTRGGPAGSTETLLYKIYLEAYQYTAMGYAAALSILFLAAIALFSLVQIVLADKRIHY</sequence>
<dbReference type="PANTHER" id="PTHR30193:SF37">
    <property type="entry name" value="INNER MEMBRANE ABC TRANSPORTER PERMEASE PROTEIN YCJO"/>
    <property type="match status" value="1"/>
</dbReference>
<dbReference type="InterPro" id="IPR035906">
    <property type="entry name" value="MetI-like_sf"/>
</dbReference>
<keyword evidence="10" id="KW-1185">Reference proteome</keyword>
<gene>
    <name evidence="9" type="ORF">QO011_001016</name>
</gene>
<keyword evidence="3" id="KW-1003">Cell membrane</keyword>
<evidence type="ECO:0000256" key="3">
    <source>
        <dbReference type="ARBA" id="ARBA00022475"/>
    </source>
</evidence>
<feature type="domain" description="ABC transmembrane type-1" evidence="8">
    <location>
        <begin position="78"/>
        <end position="291"/>
    </location>
</feature>
<evidence type="ECO:0000256" key="7">
    <source>
        <dbReference type="RuleBase" id="RU363032"/>
    </source>
</evidence>
<evidence type="ECO:0000256" key="6">
    <source>
        <dbReference type="ARBA" id="ARBA00023136"/>
    </source>
</evidence>
<dbReference type="PROSITE" id="PS50928">
    <property type="entry name" value="ABC_TM1"/>
    <property type="match status" value="1"/>
</dbReference>
<dbReference type="SUPFAM" id="SSF161098">
    <property type="entry name" value="MetI-like"/>
    <property type="match status" value="1"/>
</dbReference>
<keyword evidence="5 7" id="KW-1133">Transmembrane helix</keyword>
<evidence type="ECO:0000313" key="10">
    <source>
        <dbReference type="Proteomes" id="UP001242480"/>
    </source>
</evidence>
<organism evidence="9 10">
    <name type="scientific">Labrys wisconsinensis</name>
    <dbReference type="NCBI Taxonomy" id="425677"/>
    <lineage>
        <taxon>Bacteria</taxon>
        <taxon>Pseudomonadati</taxon>
        <taxon>Pseudomonadota</taxon>
        <taxon>Alphaproteobacteria</taxon>
        <taxon>Hyphomicrobiales</taxon>
        <taxon>Xanthobacteraceae</taxon>
        <taxon>Labrys</taxon>
    </lineage>
</organism>
<accession>A0ABU0J190</accession>
<proteinExistence type="inferred from homology"/>
<dbReference type="Gene3D" id="1.10.3720.10">
    <property type="entry name" value="MetI-like"/>
    <property type="match status" value="1"/>
</dbReference>
<reference evidence="9 10" key="1">
    <citation type="submission" date="2023-07" db="EMBL/GenBank/DDBJ databases">
        <title>Genomic Encyclopedia of Type Strains, Phase IV (KMG-IV): sequencing the most valuable type-strain genomes for metagenomic binning, comparative biology and taxonomic classification.</title>
        <authorList>
            <person name="Goeker M."/>
        </authorList>
    </citation>
    <scope>NUCLEOTIDE SEQUENCE [LARGE SCALE GENOMIC DNA]</scope>
    <source>
        <strain evidence="9 10">DSM 19619</strain>
    </source>
</reference>
<evidence type="ECO:0000313" key="9">
    <source>
        <dbReference type="EMBL" id="MDQ0468021.1"/>
    </source>
</evidence>
<protein>
    <submittedName>
        <fullName evidence="9">Multiple sugar transport system permease protein</fullName>
    </submittedName>
</protein>
<evidence type="ECO:0000256" key="2">
    <source>
        <dbReference type="ARBA" id="ARBA00022448"/>
    </source>
</evidence>
<dbReference type="RefSeq" id="WP_307268517.1">
    <property type="nucleotide sequence ID" value="NZ_JAUSVX010000001.1"/>
</dbReference>
<feature type="transmembrane region" description="Helical" evidence="7">
    <location>
        <begin position="272"/>
        <end position="295"/>
    </location>
</feature>
<evidence type="ECO:0000256" key="4">
    <source>
        <dbReference type="ARBA" id="ARBA00022692"/>
    </source>
</evidence>
<feature type="transmembrane region" description="Helical" evidence="7">
    <location>
        <begin position="214"/>
        <end position="238"/>
    </location>
</feature>
<keyword evidence="2 7" id="KW-0813">Transport</keyword>
<dbReference type="Proteomes" id="UP001242480">
    <property type="component" value="Unassembled WGS sequence"/>
</dbReference>
<dbReference type="InterPro" id="IPR051393">
    <property type="entry name" value="ABC_transporter_permease"/>
</dbReference>
<dbReference type="InterPro" id="IPR000515">
    <property type="entry name" value="MetI-like"/>
</dbReference>
<comment type="caution">
    <text evidence="9">The sequence shown here is derived from an EMBL/GenBank/DDBJ whole genome shotgun (WGS) entry which is preliminary data.</text>
</comment>
<dbReference type="Pfam" id="PF00528">
    <property type="entry name" value="BPD_transp_1"/>
    <property type="match status" value="1"/>
</dbReference>
<name>A0ABU0J190_9HYPH</name>
<comment type="similarity">
    <text evidence="7">Belongs to the binding-protein-dependent transport system permease family.</text>
</comment>
<dbReference type="PANTHER" id="PTHR30193">
    <property type="entry name" value="ABC TRANSPORTER PERMEASE PROTEIN"/>
    <property type="match status" value="1"/>
</dbReference>
<feature type="transmembrane region" description="Helical" evidence="7">
    <location>
        <begin position="82"/>
        <end position="103"/>
    </location>
</feature>
<feature type="transmembrane region" description="Helical" evidence="7">
    <location>
        <begin position="21"/>
        <end position="47"/>
    </location>
</feature>